<keyword evidence="2" id="KW-1185">Reference proteome</keyword>
<accession>A0ACB6QCS2</accession>
<comment type="caution">
    <text evidence="1">The sequence shown here is derived from an EMBL/GenBank/DDBJ whole genome shotgun (WGS) entry which is preliminary data.</text>
</comment>
<name>A0ACB6QCS2_9PLEO</name>
<organism evidence="1 2">
    <name type="scientific">Lindgomyces ingoldianus</name>
    <dbReference type="NCBI Taxonomy" id="673940"/>
    <lineage>
        <taxon>Eukaryota</taxon>
        <taxon>Fungi</taxon>
        <taxon>Dikarya</taxon>
        <taxon>Ascomycota</taxon>
        <taxon>Pezizomycotina</taxon>
        <taxon>Dothideomycetes</taxon>
        <taxon>Pleosporomycetidae</taxon>
        <taxon>Pleosporales</taxon>
        <taxon>Lindgomycetaceae</taxon>
        <taxon>Lindgomyces</taxon>
    </lineage>
</organism>
<reference evidence="1" key="1">
    <citation type="journal article" date="2020" name="Stud. Mycol.">
        <title>101 Dothideomycetes genomes: a test case for predicting lifestyles and emergence of pathogens.</title>
        <authorList>
            <person name="Haridas S."/>
            <person name="Albert R."/>
            <person name="Binder M."/>
            <person name="Bloem J."/>
            <person name="Labutti K."/>
            <person name="Salamov A."/>
            <person name="Andreopoulos B."/>
            <person name="Baker S."/>
            <person name="Barry K."/>
            <person name="Bills G."/>
            <person name="Bluhm B."/>
            <person name="Cannon C."/>
            <person name="Castanera R."/>
            <person name="Culley D."/>
            <person name="Daum C."/>
            <person name="Ezra D."/>
            <person name="Gonzalez J."/>
            <person name="Henrissat B."/>
            <person name="Kuo A."/>
            <person name="Liang C."/>
            <person name="Lipzen A."/>
            <person name="Lutzoni F."/>
            <person name="Magnuson J."/>
            <person name="Mondo S."/>
            <person name="Nolan M."/>
            <person name="Ohm R."/>
            <person name="Pangilinan J."/>
            <person name="Park H.-J."/>
            <person name="Ramirez L."/>
            <person name="Alfaro M."/>
            <person name="Sun H."/>
            <person name="Tritt A."/>
            <person name="Yoshinaga Y."/>
            <person name="Zwiers L.-H."/>
            <person name="Turgeon B."/>
            <person name="Goodwin S."/>
            <person name="Spatafora J."/>
            <person name="Crous P."/>
            <person name="Grigoriev I."/>
        </authorList>
    </citation>
    <scope>NUCLEOTIDE SEQUENCE</scope>
    <source>
        <strain evidence="1">ATCC 200398</strain>
    </source>
</reference>
<dbReference type="Proteomes" id="UP000799755">
    <property type="component" value="Unassembled WGS sequence"/>
</dbReference>
<sequence length="306" mass="33691">MAGEKVVMPSTPEGGVMGLIEVDPSPVEETPAEFKEDYFPASAPSRTSTLGLGSHGPAYYLLRVQRYSSYAFTIFASFHIVNTSVIPLLTKSVSESNRYLLLTRPYYQSALTEPLLVGLPLMAHVSSGIALRLYRRHQTLRRYGAETHRDKKTIPWPAVSGTSALGFALIPLAGFHMLTTRMMPMYMHGDSSLINLSYISHGFSLHPFVSFAGFTALVGVGAWHITWGWAKWLRLCPTQATATGSRRHLVKKRRWYAINALSAVVAGLWLAGGLGIVGRGGKTTGWIGREFDELYKSMPLLGSIAW</sequence>
<proteinExistence type="predicted"/>
<gene>
    <name evidence="1" type="ORF">BDR25DRAFT_271345</name>
</gene>
<protein>
    <submittedName>
        <fullName evidence="1">Uncharacterized protein</fullName>
    </submittedName>
</protein>
<evidence type="ECO:0000313" key="2">
    <source>
        <dbReference type="Proteomes" id="UP000799755"/>
    </source>
</evidence>
<evidence type="ECO:0000313" key="1">
    <source>
        <dbReference type="EMBL" id="KAF2464716.1"/>
    </source>
</evidence>
<dbReference type="EMBL" id="MU003534">
    <property type="protein sequence ID" value="KAF2464716.1"/>
    <property type="molecule type" value="Genomic_DNA"/>
</dbReference>